<dbReference type="EMBL" id="PJQY01000072">
    <property type="protein sequence ID" value="PQQ19311.1"/>
    <property type="molecule type" value="Genomic_DNA"/>
</dbReference>
<evidence type="ECO:0000313" key="3">
    <source>
        <dbReference type="Proteomes" id="UP000250321"/>
    </source>
</evidence>
<protein>
    <submittedName>
        <fullName evidence="2">Uncharacterized protein</fullName>
    </submittedName>
</protein>
<comment type="caution">
    <text evidence="2">The sequence shown here is derived from an EMBL/GenBank/DDBJ whole genome shotgun (WGS) entry which is preliminary data.</text>
</comment>
<keyword evidence="1" id="KW-0175">Coiled coil</keyword>
<organism evidence="2 3">
    <name type="scientific">Prunus yedoensis var. nudiflora</name>
    <dbReference type="NCBI Taxonomy" id="2094558"/>
    <lineage>
        <taxon>Eukaryota</taxon>
        <taxon>Viridiplantae</taxon>
        <taxon>Streptophyta</taxon>
        <taxon>Embryophyta</taxon>
        <taxon>Tracheophyta</taxon>
        <taxon>Spermatophyta</taxon>
        <taxon>Magnoliopsida</taxon>
        <taxon>eudicotyledons</taxon>
        <taxon>Gunneridae</taxon>
        <taxon>Pentapetalae</taxon>
        <taxon>rosids</taxon>
        <taxon>fabids</taxon>
        <taxon>Rosales</taxon>
        <taxon>Rosaceae</taxon>
        <taxon>Amygdaloideae</taxon>
        <taxon>Amygdaleae</taxon>
        <taxon>Prunus</taxon>
    </lineage>
</organism>
<dbReference type="AlphaFoldDB" id="A0A314ZQV1"/>
<keyword evidence="3" id="KW-1185">Reference proteome</keyword>
<sequence length="120" mass="13851">MTVAELKRTIREKAKVEEELEQVRSSLKEEEKRNVELSSSLGKLQDEKRGLSRELTVAKKNVDEAKQKIDALTSELRTCHDDAIKDFMDFAKYQEKLAAQRVEGYFDLIDKVGEKYPSLD</sequence>
<proteinExistence type="predicted"/>
<evidence type="ECO:0000256" key="1">
    <source>
        <dbReference type="SAM" id="Coils"/>
    </source>
</evidence>
<evidence type="ECO:0000313" key="2">
    <source>
        <dbReference type="EMBL" id="PQQ19311.1"/>
    </source>
</evidence>
<name>A0A314ZQV1_PRUYE</name>
<gene>
    <name evidence="2" type="ORF">Pyn_07083</name>
</gene>
<accession>A0A314ZQV1</accession>
<dbReference type="Proteomes" id="UP000250321">
    <property type="component" value="Unassembled WGS sequence"/>
</dbReference>
<reference evidence="2 3" key="1">
    <citation type="submission" date="2018-02" db="EMBL/GenBank/DDBJ databases">
        <title>Draft genome of wild Prunus yedoensis var. nudiflora.</title>
        <authorList>
            <person name="Baek S."/>
            <person name="Kim J.-H."/>
            <person name="Choi K."/>
            <person name="Kim G.-B."/>
            <person name="Cho A."/>
            <person name="Jang H."/>
            <person name="Shin C.-H."/>
            <person name="Yu H.-J."/>
            <person name="Mun J.-H."/>
        </authorList>
    </citation>
    <scope>NUCLEOTIDE SEQUENCE [LARGE SCALE GENOMIC DNA]</scope>
    <source>
        <strain evidence="3">cv. Jeju island</strain>
        <tissue evidence="2">Leaf</tissue>
    </source>
</reference>
<feature type="coiled-coil region" evidence="1">
    <location>
        <begin position="3"/>
        <end position="82"/>
    </location>
</feature>